<dbReference type="Gene3D" id="2.30.30.40">
    <property type="entry name" value="SH3 Domains"/>
    <property type="match status" value="1"/>
</dbReference>
<reference evidence="12" key="1">
    <citation type="submission" date="2023-06" db="EMBL/GenBank/DDBJ databases">
        <title>Black Yeasts Isolated from many extreme environments.</title>
        <authorList>
            <person name="Coleine C."/>
            <person name="Stajich J.E."/>
            <person name="Selbmann L."/>
        </authorList>
    </citation>
    <scope>NUCLEOTIDE SEQUENCE</scope>
    <source>
        <strain evidence="12">CCFEE 5200</strain>
    </source>
</reference>
<feature type="compositionally biased region" description="Basic and acidic residues" evidence="9">
    <location>
        <begin position="145"/>
        <end position="176"/>
    </location>
</feature>
<feature type="compositionally biased region" description="Polar residues" evidence="9">
    <location>
        <begin position="323"/>
        <end position="350"/>
    </location>
</feature>
<gene>
    <name evidence="12" type="ORF">LTR91_004603</name>
</gene>
<dbReference type="SUPFAM" id="SSF57850">
    <property type="entry name" value="RING/U-box"/>
    <property type="match status" value="2"/>
</dbReference>
<keyword evidence="4 7" id="KW-0863">Zinc-finger</keyword>
<dbReference type="PANTHER" id="PTHR16079:SF4">
    <property type="entry name" value="E3 UBIQUITIN-PROTEIN LIGASE CHFR"/>
    <property type="match status" value="1"/>
</dbReference>
<feature type="compositionally biased region" description="Polar residues" evidence="9">
    <location>
        <begin position="632"/>
        <end position="642"/>
    </location>
</feature>
<dbReference type="SUPFAM" id="SSF50044">
    <property type="entry name" value="SH3-domain"/>
    <property type="match status" value="1"/>
</dbReference>
<dbReference type="GO" id="GO:0008270">
    <property type="term" value="F:zinc ion binding"/>
    <property type="evidence" value="ECO:0007669"/>
    <property type="project" value="UniProtKB-KW"/>
</dbReference>
<dbReference type="InterPro" id="IPR001452">
    <property type="entry name" value="SH3_domain"/>
</dbReference>
<dbReference type="EMBL" id="JAUJLE010000027">
    <property type="protein sequence ID" value="KAK1003602.1"/>
    <property type="molecule type" value="Genomic_DNA"/>
</dbReference>
<organism evidence="12 13">
    <name type="scientific">Friedmanniomyces endolithicus</name>
    <dbReference type="NCBI Taxonomy" id="329885"/>
    <lineage>
        <taxon>Eukaryota</taxon>
        <taxon>Fungi</taxon>
        <taxon>Dikarya</taxon>
        <taxon>Ascomycota</taxon>
        <taxon>Pezizomycotina</taxon>
        <taxon>Dothideomycetes</taxon>
        <taxon>Dothideomycetidae</taxon>
        <taxon>Mycosphaerellales</taxon>
        <taxon>Teratosphaeriaceae</taxon>
        <taxon>Friedmanniomyces</taxon>
    </lineage>
</organism>
<dbReference type="InterPro" id="IPR001841">
    <property type="entry name" value="Znf_RING"/>
</dbReference>
<feature type="compositionally biased region" description="Basic and acidic residues" evidence="9">
    <location>
        <begin position="188"/>
        <end position="206"/>
    </location>
</feature>
<feature type="compositionally biased region" description="Basic and acidic residues" evidence="9">
    <location>
        <begin position="116"/>
        <end position="136"/>
    </location>
</feature>
<evidence type="ECO:0000256" key="1">
    <source>
        <dbReference type="ARBA" id="ARBA00008649"/>
    </source>
</evidence>
<evidence type="ECO:0000256" key="9">
    <source>
        <dbReference type="SAM" id="MobiDB-lite"/>
    </source>
</evidence>
<dbReference type="SMART" id="SM00326">
    <property type="entry name" value="SH3"/>
    <property type="match status" value="1"/>
</dbReference>
<evidence type="ECO:0000256" key="8">
    <source>
        <dbReference type="PROSITE-ProRule" id="PRU00192"/>
    </source>
</evidence>
<comment type="similarity">
    <text evidence="1">Belongs to the SH3RF family.</text>
</comment>
<feature type="region of interest" description="Disordered" evidence="9">
    <location>
        <begin position="632"/>
        <end position="651"/>
    </location>
</feature>
<keyword evidence="13" id="KW-1185">Reference proteome</keyword>
<dbReference type="GO" id="GO:0005634">
    <property type="term" value="C:nucleus"/>
    <property type="evidence" value="ECO:0007669"/>
    <property type="project" value="TreeGrafter"/>
</dbReference>
<feature type="compositionally biased region" description="Polar residues" evidence="9">
    <location>
        <begin position="207"/>
        <end position="216"/>
    </location>
</feature>
<keyword evidence="5" id="KW-0862">Zinc</keyword>
<evidence type="ECO:0008006" key="14">
    <source>
        <dbReference type="Google" id="ProtNLM"/>
    </source>
</evidence>
<feature type="compositionally biased region" description="Basic and acidic residues" evidence="9">
    <location>
        <begin position="367"/>
        <end position="376"/>
    </location>
</feature>
<dbReference type="InterPro" id="IPR013083">
    <property type="entry name" value="Znf_RING/FYVE/PHD"/>
</dbReference>
<feature type="region of interest" description="Disordered" evidence="9">
    <location>
        <begin position="774"/>
        <end position="795"/>
    </location>
</feature>
<dbReference type="GO" id="GO:0006511">
    <property type="term" value="P:ubiquitin-dependent protein catabolic process"/>
    <property type="evidence" value="ECO:0007669"/>
    <property type="project" value="TreeGrafter"/>
</dbReference>
<feature type="region of interest" description="Disordered" evidence="9">
    <location>
        <begin position="116"/>
        <end position="216"/>
    </location>
</feature>
<feature type="compositionally biased region" description="Polar residues" evidence="9">
    <location>
        <begin position="281"/>
        <end position="306"/>
    </location>
</feature>
<accession>A0AAN6KUU5</accession>
<dbReference type="PROSITE" id="PS00518">
    <property type="entry name" value="ZF_RING_1"/>
    <property type="match status" value="1"/>
</dbReference>
<feature type="domain" description="SH3" evidence="10">
    <location>
        <begin position="805"/>
        <end position="866"/>
    </location>
</feature>
<sequence length="868" mass="95621">MAEGQRPGNDSLLDMEKELTCSPLTLLDCLHTFCGSCLKEWFASQAASTLRTSRPSAHPYTCPSCRDSVRATKADWRLTALLEAFLKVNPDRLKSDAEKEGSVKVYKPGDDVIPRVEIRRDDTDSEDERLMAEVRDLSMANVDPETARRRAERARGQGRDRRRQDAPRQRPEELGRSHQRAAHQAQLSEERLRQHNAQEPHVEHQPSLRSLLSASPVQSHDVQQEILQSIYADGLLDGIDIDNLTPEQEDQLTERIARAYRRRQRRRERSRSQDYPRIQTERSPQPATAGSEGQTRSHTRTVSASAQHPRARPPVSRPHLFEQQIQPNLTTRQQRSISATSQRSNLSASRAENPVTPAARSATDLSDSTRTEEGRRERHRRMSSNARSTTDPEGHRVQVHRMRTSSGNTGDAQSVVLPTLHPLEAIRRQAGPTNNSSPSLPTTGANPIVEAPHTVRPAASHAAFAPEPVIKAETSPLAPTVNCHRCGAARIQHDLHYHCAKCRNGTFNICQPCYREGQGCDHWYGFGFKADERFSANAPTSGWPAEYERPHVLAARRYPKNTPNKNNATATTSETLQEGAFCESCAAYADQSYWYCLYCLEGAWGYCDRCVQQGRHCSHPLLPVTALHTTTLSPHAPHQQNPADPRPKTATTKTTTATTATFVPMPHLPPSTYILSPPTTACDLCALTIPPHTPRFHCFACGNGDYDVCADCYSNLVTVGKVNEGDGEEGWRRCGSGHRMAVVGFVDVLHGGGARQRVVLRDVVGGWRYIEGEEGGGGSGGGGSQLPGSSSSSAAAAAAAEEQKAGLLRCRAMYSYFPRGAGEDDLGFPKNAEIGEVKEQTAEWFSGVYCGKLGLFPSSHVRKLANNP</sequence>
<evidence type="ECO:0000256" key="6">
    <source>
        <dbReference type="ARBA" id="ARBA00022843"/>
    </source>
</evidence>
<keyword evidence="6" id="KW-0832">Ubl conjugation</keyword>
<feature type="compositionally biased region" description="Basic residues" evidence="9">
    <location>
        <begin position="260"/>
        <end position="269"/>
    </location>
</feature>
<evidence type="ECO:0000256" key="3">
    <source>
        <dbReference type="ARBA" id="ARBA00022723"/>
    </source>
</evidence>
<feature type="domain" description="RING-type" evidence="11">
    <location>
        <begin position="26"/>
        <end position="66"/>
    </location>
</feature>
<dbReference type="InterPro" id="IPR036028">
    <property type="entry name" value="SH3-like_dom_sf"/>
</dbReference>
<evidence type="ECO:0000259" key="10">
    <source>
        <dbReference type="PROSITE" id="PS50002"/>
    </source>
</evidence>
<proteinExistence type="inferred from homology"/>
<feature type="compositionally biased region" description="Gly residues" evidence="9">
    <location>
        <begin position="775"/>
        <end position="785"/>
    </location>
</feature>
<comment type="caution">
    <text evidence="12">The sequence shown here is derived from an EMBL/GenBank/DDBJ whole genome shotgun (WGS) entry which is preliminary data.</text>
</comment>
<dbReference type="PROSITE" id="PS50089">
    <property type="entry name" value="ZF_RING_2"/>
    <property type="match status" value="1"/>
</dbReference>
<dbReference type="Proteomes" id="UP001175353">
    <property type="component" value="Unassembled WGS sequence"/>
</dbReference>
<evidence type="ECO:0000259" key="11">
    <source>
        <dbReference type="PROSITE" id="PS50089"/>
    </source>
</evidence>
<dbReference type="PROSITE" id="PS50002">
    <property type="entry name" value="SH3"/>
    <property type="match status" value="1"/>
</dbReference>
<dbReference type="AlphaFoldDB" id="A0AAN6KUU5"/>
<evidence type="ECO:0000313" key="13">
    <source>
        <dbReference type="Proteomes" id="UP001175353"/>
    </source>
</evidence>
<name>A0AAN6KUU5_9PEZI</name>
<keyword evidence="3" id="KW-0479">Metal-binding</keyword>
<evidence type="ECO:0000256" key="7">
    <source>
        <dbReference type="PROSITE-ProRule" id="PRU00175"/>
    </source>
</evidence>
<keyword evidence="2 8" id="KW-0728">SH3 domain</keyword>
<evidence type="ECO:0000256" key="4">
    <source>
        <dbReference type="ARBA" id="ARBA00022771"/>
    </source>
</evidence>
<dbReference type="Gene3D" id="3.30.40.10">
    <property type="entry name" value="Zinc/RING finger domain, C3HC4 (zinc finger)"/>
    <property type="match status" value="1"/>
</dbReference>
<dbReference type="GO" id="GO:0004842">
    <property type="term" value="F:ubiquitin-protein transferase activity"/>
    <property type="evidence" value="ECO:0007669"/>
    <property type="project" value="TreeGrafter"/>
</dbReference>
<feature type="compositionally biased region" description="Low complexity" evidence="9">
    <location>
        <begin position="786"/>
        <end position="795"/>
    </location>
</feature>
<dbReference type="GO" id="GO:0016567">
    <property type="term" value="P:protein ubiquitination"/>
    <property type="evidence" value="ECO:0007669"/>
    <property type="project" value="TreeGrafter"/>
</dbReference>
<dbReference type="InterPro" id="IPR017907">
    <property type="entry name" value="Znf_RING_CS"/>
</dbReference>
<evidence type="ECO:0000313" key="12">
    <source>
        <dbReference type="EMBL" id="KAK1003602.1"/>
    </source>
</evidence>
<protein>
    <recommendedName>
        <fullName evidence="14">RING-type domain-containing protein</fullName>
    </recommendedName>
</protein>
<dbReference type="PANTHER" id="PTHR16079">
    <property type="entry name" value="UBIQUITIN LIGASE PROTEIN CHFR"/>
    <property type="match status" value="1"/>
</dbReference>
<dbReference type="InterPro" id="IPR052256">
    <property type="entry name" value="E3_ubiquitin-ligase_CHFR"/>
</dbReference>
<feature type="region of interest" description="Disordered" evidence="9">
    <location>
        <begin position="260"/>
        <end position="397"/>
    </location>
</feature>
<evidence type="ECO:0000256" key="2">
    <source>
        <dbReference type="ARBA" id="ARBA00022443"/>
    </source>
</evidence>
<evidence type="ECO:0000256" key="5">
    <source>
        <dbReference type="ARBA" id="ARBA00022833"/>
    </source>
</evidence>